<evidence type="ECO:0000313" key="1">
    <source>
        <dbReference type="EMBL" id="BBP01501.1"/>
    </source>
</evidence>
<organism evidence="1 2">
    <name type="scientific">Sulfuriferula nivalis</name>
    <dbReference type="NCBI Taxonomy" id="2675298"/>
    <lineage>
        <taxon>Bacteria</taxon>
        <taxon>Pseudomonadati</taxon>
        <taxon>Pseudomonadota</taxon>
        <taxon>Betaproteobacteria</taxon>
        <taxon>Nitrosomonadales</taxon>
        <taxon>Sulfuricellaceae</taxon>
        <taxon>Sulfuriferula</taxon>
    </lineage>
</organism>
<sequence length="294" mass="31748">MCLAGLLPATAKAESLRVLVVLSSDAAPYQAFARALLQNLPNTMQVEVQPQAGSYDNSKKNDLVISVGVKASELVAAKSASPILAVMLPRRSYEESLLKLRHSKGISAIYLDQPWERQVELIHVVLPSATKVGVLYSAPLNLDMASLSKALSHRGLELESQILKAPDGLFVNLDTLLDSSDVLLAVPDSEIYSSYNIRNILLTTYRHGVPLIGLSQAYVNAGALSAVFSTPEQIAAQASTVTLAFAQTHQLPEPQYPSLFTVAVNPEVARTLSVPIQSAEMVKLQMDSTKERGR</sequence>
<evidence type="ECO:0000313" key="2">
    <source>
        <dbReference type="Proteomes" id="UP000463939"/>
    </source>
</evidence>
<dbReference type="EMBL" id="AP021881">
    <property type="protein sequence ID" value="BBP01501.1"/>
    <property type="molecule type" value="Genomic_DNA"/>
</dbReference>
<protein>
    <recommendedName>
        <fullName evidence="3">ABC transporter substrate-binding protein</fullName>
    </recommendedName>
</protein>
<proteinExistence type="predicted"/>
<dbReference type="RefSeq" id="WP_162085271.1">
    <property type="nucleotide sequence ID" value="NZ_AP021881.1"/>
</dbReference>
<dbReference type="PANTHER" id="PTHR35271:SF1">
    <property type="entry name" value="ABC TRANSPORTER, SUBSTRATE-BINDING LIPOPROTEIN"/>
    <property type="match status" value="1"/>
</dbReference>
<dbReference type="PANTHER" id="PTHR35271">
    <property type="entry name" value="ABC TRANSPORTER, SUBSTRATE-BINDING LIPOPROTEIN-RELATED"/>
    <property type="match status" value="1"/>
</dbReference>
<dbReference type="InterPro" id="IPR007487">
    <property type="entry name" value="ABC_transpt-TYRBP-like"/>
</dbReference>
<keyword evidence="2" id="KW-1185">Reference proteome</keyword>
<dbReference type="Pfam" id="PF04392">
    <property type="entry name" value="ABC_sub_bind"/>
    <property type="match status" value="1"/>
</dbReference>
<accession>A0A809RRJ9</accession>
<dbReference type="Gene3D" id="3.40.50.2300">
    <property type="match status" value="1"/>
</dbReference>
<dbReference type="KEGG" id="sniv:SFSGTM_22090"/>
<dbReference type="Proteomes" id="UP000463939">
    <property type="component" value="Chromosome"/>
</dbReference>
<reference evidence="2" key="1">
    <citation type="submission" date="2019-11" db="EMBL/GenBank/DDBJ databases">
        <title>Isolation and characterization of a novel species in the genus Sulfuriferula.</title>
        <authorList>
            <person name="Mochizuki J."/>
            <person name="Kojima H."/>
            <person name="Fukui M."/>
        </authorList>
    </citation>
    <scope>NUCLEOTIDE SEQUENCE [LARGE SCALE GENOMIC DNA]</scope>
    <source>
        <strain evidence="2">SGTM</strain>
    </source>
</reference>
<gene>
    <name evidence="1" type="ORF">SFSGTM_22090</name>
</gene>
<name>A0A809RRJ9_9PROT</name>
<dbReference type="AlphaFoldDB" id="A0A809RRJ9"/>
<evidence type="ECO:0008006" key="3">
    <source>
        <dbReference type="Google" id="ProtNLM"/>
    </source>
</evidence>